<dbReference type="GO" id="GO:0031252">
    <property type="term" value="C:cell leading edge"/>
    <property type="evidence" value="ECO:0007669"/>
    <property type="project" value="TreeGrafter"/>
</dbReference>
<feature type="compositionally biased region" description="Pro residues" evidence="2">
    <location>
        <begin position="567"/>
        <end position="580"/>
    </location>
</feature>
<feature type="region of interest" description="Disordered" evidence="2">
    <location>
        <begin position="561"/>
        <end position="580"/>
    </location>
</feature>
<dbReference type="AlphaFoldDB" id="A0A833RQS7"/>
<dbReference type="EMBL" id="WNWW01000909">
    <property type="protein sequence ID" value="KAF3420891.1"/>
    <property type="molecule type" value="Genomic_DNA"/>
</dbReference>
<evidence type="ECO:0000256" key="1">
    <source>
        <dbReference type="SAM" id="Coils"/>
    </source>
</evidence>
<evidence type="ECO:0000313" key="3">
    <source>
        <dbReference type="EMBL" id="KAF3420891.1"/>
    </source>
</evidence>
<feature type="compositionally biased region" description="Basic and acidic residues" evidence="2">
    <location>
        <begin position="643"/>
        <end position="658"/>
    </location>
</feature>
<comment type="caution">
    <text evidence="3">The sequence shown here is derived from an EMBL/GenBank/DDBJ whole genome shotgun (WGS) entry which is preliminary data.</text>
</comment>
<evidence type="ECO:0000313" key="4">
    <source>
        <dbReference type="Proteomes" id="UP000655588"/>
    </source>
</evidence>
<sequence length="693" mass="79398">MINHCYYCIVINAIEKQARQLSIVFKVSSRLVRSFAKTEKYTCGDIIIGGFNVFEKFLPLCANEVRRDRKAKRSFVTKANVFPVHRGDMNKTELNIVLGTEPARTSSSVIHSHIPVPRISNAIKAQERCPPSRRGSFEKLSRGVSVAAQRASFEKLDASVQQQRSRNNNLSSSSIEMRNTETEKLALQTATANCKTNEPVAVAKLNRSNSLESKWKNKYEESEKRRKLLLQKSEAACKEHADLERKCQQLQKQNSTLQSQVQEKEQKLQKLRTVSEAVCKEYEQLKHQYDTETSAMHKAMQQASQWYRQNRELKRRSQIITQKLLQSNPEGSLDLEIPDEVDSNFEDLDQLRETVKELSKEIARLQTELHSARLQEFEAQEQVTHLTTQLDEERTLRQKCEEKVNEMKVQKENMERVTKMVAEEVQALKAQCDRERENAKIMKIEAERVQKERNVLAHQSALLMAEVGDDPNGRLLTVLQEVESLKRLLEEEQQSHASHIQMLEEKLEEKESNVEFEIVEEKLKLAESELEVVTQRAERAEKSVETLEGVVQSLKAKISELEEKLSRPPPPPLPPPPPPPMFNNGGQSTIKLLTKEKINSERNAVTDMENMLGITKKTPTVAQQPAIDDIINQIKGGRFTLKQTDKQREEERKRRQEAENAPPAVSEMLNILGTMRRRAKPIKQSLKSTDSPT</sequence>
<dbReference type="SUPFAM" id="SSF57997">
    <property type="entry name" value="Tropomyosin"/>
    <property type="match status" value="1"/>
</dbReference>
<proteinExistence type="predicted"/>
<name>A0A833RQS7_9HYME</name>
<dbReference type="Gene3D" id="1.20.5.340">
    <property type="match status" value="1"/>
</dbReference>
<dbReference type="Proteomes" id="UP000655588">
    <property type="component" value="Unassembled WGS sequence"/>
</dbReference>
<protein>
    <recommendedName>
        <fullName evidence="5">Shootin-1</fullName>
    </recommendedName>
</protein>
<keyword evidence="1" id="KW-0175">Coiled coil</keyword>
<feature type="compositionally biased region" description="Low complexity" evidence="2">
    <location>
        <begin position="159"/>
        <end position="174"/>
    </location>
</feature>
<reference evidence="3" key="1">
    <citation type="submission" date="2019-11" db="EMBL/GenBank/DDBJ databases">
        <title>The nuclear and mitochondrial genomes of Frieseomelitta varia - a highly eusocial stingless bee (Meliponini) with a permanently sterile worker caste.</title>
        <authorList>
            <person name="Freitas F.C.P."/>
            <person name="Lourenco A.P."/>
            <person name="Nunes F.M.F."/>
            <person name="Paschoal A.R."/>
            <person name="Abreu F.C.P."/>
            <person name="Barbin F.O."/>
            <person name="Bataglia L."/>
            <person name="Cardoso-Junior C.A.M."/>
            <person name="Cervoni M.S."/>
            <person name="Silva S.R."/>
            <person name="Dalarmi F."/>
            <person name="Del Lama M.A."/>
            <person name="Depintor T.S."/>
            <person name="Ferreira K.M."/>
            <person name="Goria P.S."/>
            <person name="Jaskot M.C."/>
            <person name="Lago D.C."/>
            <person name="Luna-Lucena D."/>
            <person name="Moda L.M."/>
            <person name="Nascimento L."/>
            <person name="Pedrino M."/>
            <person name="Rabico F.O."/>
            <person name="Sanches F.C."/>
            <person name="Santos D.E."/>
            <person name="Santos C.G."/>
            <person name="Vieira J."/>
            <person name="Lopes T.F."/>
            <person name="Barchuk A.R."/>
            <person name="Hartfelder K."/>
            <person name="Simoes Z.L.P."/>
            <person name="Bitondi M.M.G."/>
            <person name="Pinheiro D.G."/>
        </authorList>
    </citation>
    <scope>NUCLEOTIDE SEQUENCE</scope>
    <source>
        <strain evidence="3">USP_RPSP 00005682</strain>
        <tissue evidence="3">Whole individual</tissue>
    </source>
</reference>
<dbReference type="GO" id="GO:0005737">
    <property type="term" value="C:cytoplasm"/>
    <property type="evidence" value="ECO:0007669"/>
    <property type="project" value="TreeGrafter"/>
</dbReference>
<accession>A0A833RQS7</accession>
<feature type="coiled-coil region" evidence="1">
    <location>
        <begin position="233"/>
        <end position="316"/>
    </location>
</feature>
<dbReference type="PANTHER" id="PTHR46606">
    <property type="entry name" value="SHOOTIN-1"/>
    <property type="match status" value="1"/>
</dbReference>
<dbReference type="GO" id="GO:0044295">
    <property type="term" value="C:axonal growth cone"/>
    <property type="evidence" value="ECO:0007669"/>
    <property type="project" value="TreeGrafter"/>
</dbReference>
<evidence type="ECO:0008006" key="5">
    <source>
        <dbReference type="Google" id="ProtNLM"/>
    </source>
</evidence>
<feature type="region of interest" description="Disordered" evidence="2">
    <location>
        <begin position="157"/>
        <end position="178"/>
    </location>
</feature>
<feature type="region of interest" description="Disordered" evidence="2">
    <location>
        <begin position="637"/>
        <end position="668"/>
    </location>
</feature>
<dbReference type="GO" id="GO:2001224">
    <property type="term" value="P:positive regulation of neuron migration"/>
    <property type="evidence" value="ECO:0007669"/>
    <property type="project" value="TreeGrafter"/>
</dbReference>
<keyword evidence="4" id="KW-1185">Reference proteome</keyword>
<dbReference type="PANTHER" id="PTHR46606:SF5">
    <property type="entry name" value="SHOOTIN-1"/>
    <property type="match status" value="1"/>
</dbReference>
<organism evidence="3 4">
    <name type="scientific">Frieseomelitta varia</name>
    <dbReference type="NCBI Taxonomy" id="561572"/>
    <lineage>
        <taxon>Eukaryota</taxon>
        <taxon>Metazoa</taxon>
        <taxon>Ecdysozoa</taxon>
        <taxon>Arthropoda</taxon>
        <taxon>Hexapoda</taxon>
        <taxon>Insecta</taxon>
        <taxon>Pterygota</taxon>
        <taxon>Neoptera</taxon>
        <taxon>Endopterygota</taxon>
        <taxon>Hymenoptera</taxon>
        <taxon>Apocrita</taxon>
        <taxon>Aculeata</taxon>
        <taxon>Apoidea</taxon>
        <taxon>Anthophila</taxon>
        <taxon>Apidae</taxon>
        <taxon>Frieseomelitta</taxon>
    </lineage>
</organism>
<feature type="region of interest" description="Disordered" evidence="2">
    <location>
        <begin position="674"/>
        <end position="693"/>
    </location>
</feature>
<gene>
    <name evidence="3" type="ORF">E2986_13054</name>
</gene>
<dbReference type="GO" id="GO:0048812">
    <property type="term" value="P:neuron projection morphogenesis"/>
    <property type="evidence" value="ECO:0007669"/>
    <property type="project" value="TreeGrafter"/>
</dbReference>
<evidence type="ECO:0000256" key="2">
    <source>
        <dbReference type="SAM" id="MobiDB-lite"/>
    </source>
</evidence>
<dbReference type="InterPro" id="IPR024849">
    <property type="entry name" value="Shootin-1"/>
</dbReference>